<dbReference type="PANTHER" id="PTHR30474">
    <property type="entry name" value="CELL CYCLE PROTEIN"/>
    <property type="match status" value="1"/>
</dbReference>
<sequence>VAENVGMTLNLAPITGIPLPFFSYGGSFMLVSWLAVGILVRISAEGKGRQARMAV</sequence>
<dbReference type="GO" id="GO:0008360">
    <property type="term" value="P:regulation of cell shape"/>
    <property type="evidence" value="ECO:0007669"/>
    <property type="project" value="UniProtKB-KW"/>
</dbReference>
<evidence type="ECO:0000256" key="3">
    <source>
        <dbReference type="ARBA" id="ARBA00022960"/>
    </source>
</evidence>
<evidence type="ECO:0000256" key="5">
    <source>
        <dbReference type="ARBA" id="ARBA00023136"/>
    </source>
</evidence>
<feature type="non-terminal residue" evidence="7">
    <location>
        <position position="1"/>
    </location>
</feature>
<evidence type="ECO:0000256" key="6">
    <source>
        <dbReference type="SAM" id="Phobius"/>
    </source>
</evidence>
<reference evidence="7" key="1">
    <citation type="submission" date="2020-02" db="EMBL/GenBank/DDBJ databases">
        <authorList>
            <person name="Meier V. D."/>
        </authorList>
    </citation>
    <scope>NUCLEOTIDE SEQUENCE</scope>
    <source>
        <strain evidence="7">AVDCRST_MAG11</strain>
    </source>
</reference>
<evidence type="ECO:0000256" key="2">
    <source>
        <dbReference type="ARBA" id="ARBA00022692"/>
    </source>
</evidence>
<dbReference type="Pfam" id="PF01098">
    <property type="entry name" value="FTSW_RODA_SPOVE"/>
    <property type="match status" value="1"/>
</dbReference>
<keyword evidence="2 6" id="KW-0812">Transmembrane</keyword>
<gene>
    <name evidence="7" type="ORF">AVDCRST_MAG11-4178</name>
</gene>
<dbReference type="GO" id="GO:0051301">
    <property type="term" value="P:cell division"/>
    <property type="evidence" value="ECO:0007669"/>
    <property type="project" value="InterPro"/>
</dbReference>
<organism evidence="7">
    <name type="scientific">uncultured Gemmatimonadaceae bacterium</name>
    <dbReference type="NCBI Taxonomy" id="246130"/>
    <lineage>
        <taxon>Bacteria</taxon>
        <taxon>Pseudomonadati</taxon>
        <taxon>Gemmatimonadota</taxon>
        <taxon>Gemmatimonadia</taxon>
        <taxon>Gemmatimonadales</taxon>
        <taxon>Gemmatimonadaceae</taxon>
        <taxon>environmental samples</taxon>
    </lineage>
</organism>
<dbReference type="GO" id="GO:0032153">
    <property type="term" value="C:cell division site"/>
    <property type="evidence" value="ECO:0007669"/>
    <property type="project" value="TreeGrafter"/>
</dbReference>
<proteinExistence type="predicted"/>
<feature type="transmembrane region" description="Helical" evidence="6">
    <location>
        <begin position="21"/>
        <end position="44"/>
    </location>
</feature>
<dbReference type="GO" id="GO:0005886">
    <property type="term" value="C:plasma membrane"/>
    <property type="evidence" value="ECO:0007669"/>
    <property type="project" value="TreeGrafter"/>
</dbReference>
<accession>A0A6J4MND1</accession>
<dbReference type="InterPro" id="IPR001182">
    <property type="entry name" value="FtsW/RodA"/>
</dbReference>
<dbReference type="EMBL" id="CADCTU010000892">
    <property type="protein sequence ID" value="CAA9361904.1"/>
    <property type="molecule type" value="Genomic_DNA"/>
</dbReference>
<name>A0A6J4MND1_9BACT</name>
<comment type="subcellular location">
    <subcellularLocation>
        <location evidence="1">Membrane</location>
        <topology evidence="1">Multi-pass membrane protein</topology>
    </subcellularLocation>
</comment>
<dbReference type="GO" id="GO:0015648">
    <property type="term" value="F:lipid-linked peptidoglycan transporter activity"/>
    <property type="evidence" value="ECO:0007669"/>
    <property type="project" value="TreeGrafter"/>
</dbReference>
<keyword evidence="3" id="KW-0133">Cell shape</keyword>
<keyword evidence="4 6" id="KW-1133">Transmembrane helix</keyword>
<evidence type="ECO:0000256" key="4">
    <source>
        <dbReference type="ARBA" id="ARBA00022989"/>
    </source>
</evidence>
<protein>
    <submittedName>
        <fullName evidence="7">Rod shape-determining protein RodA</fullName>
    </submittedName>
</protein>
<keyword evidence="5 6" id="KW-0472">Membrane</keyword>
<evidence type="ECO:0000256" key="1">
    <source>
        <dbReference type="ARBA" id="ARBA00004141"/>
    </source>
</evidence>
<evidence type="ECO:0000313" key="7">
    <source>
        <dbReference type="EMBL" id="CAA9361904.1"/>
    </source>
</evidence>
<dbReference type="AlphaFoldDB" id="A0A6J4MND1"/>